<evidence type="ECO:0000256" key="5">
    <source>
        <dbReference type="ARBA" id="ARBA00022519"/>
    </source>
</evidence>
<evidence type="ECO:0000256" key="1">
    <source>
        <dbReference type="ARBA" id="ARBA00004383"/>
    </source>
</evidence>
<comment type="similarity">
    <text evidence="2">Belongs to the TonB family.</text>
</comment>
<dbReference type="PROSITE" id="PS52015">
    <property type="entry name" value="TONB_CTD"/>
    <property type="match status" value="1"/>
</dbReference>
<evidence type="ECO:0000313" key="13">
    <source>
        <dbReference type="Proteomes" id="UP000238701"/>
    </source>
</evidence>
<evidence type="ECO:0000256" key="3">
    <source>
        <dbReference type="ARBA" id="ARBA00022448"/>
    </source>
</evidence>
<evidence type="ECO:0000256" key="8">
    <source>
        <dbReference type="ARBA" id="ARBA00022989"/>
    </source>
</evidence>
<evidence type="ECO:0000256" key="9">
    <source>
        <dbReference type="ARBA" id="ARBA00023136"/>
    </source>
</evidence>
<dbReference type="InterPro" id="IPR003538">
    <property type="entry name" value="TonB"/>
</dbReference>
<dbReference type="GO" id="GO:0031992">
    <property type="term" value="F:energy transducer activity"/>
    <property type="evidence" value="ECO:0007669"/>
    <property type="project" value="InterPro"/>
</dbReference>
<evidence type="ECO:0000256" key="2">
    <source>
        <dbReference type="ARBA" id="ARBA00006555"/>
    </source>
</evidence>
<dbReference type="Gene3D" id="3.30.1150.10">
    <property type="match status" value="1"/>
</dbReference>
<accession>A0A2U3KVH6</accession>
<keyword evidence="9 10" id="KW-0472">Membrane</keyword>
<proteinExistence type="inferred from homology"/>
<keyword evidence="6 10" id="KW-0812">Transmembrane</keyword>
<protein>
    <submittedName>
        <fullName evidence="12">Outer membrane transport energization protein TonB</fullName>
    </submittedName>
</protein>
<evidence type="ECO:0000313" key="12">
    <source>
        <dbReference type="EMBL" id="SPF43600.1"/>
    </source>
</evidence>
<dbReference type="GO" id="GO:0098797">
    <property type="term" value="C:plasma membrane protein complex"/>
    <property type="evidence" value="ECO:0007669"/>
    <property type="project" value="TreeGrafter"/>
</dbReference>
<dbReference type="PANTHER" id="PTHR33446">
    <property type="entry name" value="PROTEIN TONB-RELATED"/>
    <property type="match status" value="1"/>
</dbReference>
<dbReference type="GO" id="GO:0030288">
    <property type="term" value="C:outer membrane-bounded periplasmic space"/>
    <property type="evidence" value="ECO:0007669"/>
    <property type="project" value="InterPro"/>
</dbReference>
<name>A0A2U3KVH6_9BACT</name>
<dbReference type="GO" id="GO:0055085">
    <property type="term" value="P:transmembrane transport"/>
    <property type="evidence" value="ECO:0007669"/>
    <property type="project" value="InterPro"/>
</dbReference>
<keyword evidence="3" id="KW-0813">Transport</keyword>
<keyword evidence="5" id="KW-0997">Cell inner membrane</keyword>
<dbReference type="PRINTS" id="PR01374">
    <property type="entry name" value="TONBPROTEIN"/>
</dbReference>
<dbReference type="GO" id="GO:0015891">
    <property type="term" value="P:siderophore transport"/>
    <property type="evidence" value="ECO:0007669"/>
    <property type="project" value="InterPro"/>
</dbReference>
<sequence length="247" mass="26263">MFEDSLIESGGRLKTRRGRTSAIAFLLEIMIIIVMILIPLIFTEALPRTQLMTFLVAPPPPPPPPPPAAAPVKIVKVIQTDIVNGELRTPTKIPQKVQMIKEDEAPPPVMSTAGVIGGVPGGVPGGQMGGVIGGIVNAASNLPVPKIATPQRIRVSSGVQSGLLIRKVNPTYPPLARQARIQGVVILQAQISKEGNIENLQLISGHPMLAPAAIDAVKQWKYKPYLLNGEPVEVETQVQVNFTLSGG</sequence>
<dbReference type="OrthoDB" id="123206at2"/>
<gene>
    <name evidence="12" type="ORF">SBA1_50052</name>
</gene>
<dbReference type="SUPFAM" id="SSF74653">
    <property type="entry name" value="TolA/TonB C-terminal domain"/>
    <property type="match status" value="1"/>
</dbReference>
<keyword evidence="8 10" id="KW-1133">Transmembrane helix</keyword>
<feature type="domain" description="TonB C-terminal" evidence="11">
    <location>
        <begin position="157"/>
        <end position="247"/>
    </location>
</feature>
<evidence type="ECO:0000256" key="4">
    <source>
        <dbReference type="ARBA" id="ARBA00022475"/>
    </source>
</evidence>
<dbReference type="NCBIfam" id="TIGR01352">
    <property type="entry name" value="tonB_Cterm"/>
    <property type="match status" value="1"/>
</dbReference>
<dbReference type="GO" id="GO:0015031">
    <property type="term" value="P:protein transport"/>
    <property type="evidence" value="ECO:0007669"/>
    <property type="project" value="UniProtKB-KW"/>
</dbReference>
<comment type="subcellular location">
    <subcellularLocation>
        <location evidence="1">Cell inner membrane</location>
        <topology evidence="1">Single-pass membrane protein</topology>
        <orientation evidence="1">Periplasmic side</orientation>
    </subcellularLocation>
</comment>
<dbReference type="Proteomes" id="UP000238701">
    <property type="component" value="Unassembled WGS sequence"/>
</dbReference>
<feature type="transmembrane region" description="Helical" evidence="10">
    <location>
        <begin position="21"/>
        <end position="42"/>
    </location>
</feature>
<evidence type="ECO:0000256" key="10">
    <source>
        <dbReference type="SAM" id="Phobius"/>
    </source>
</evidence>
<evidence type="ECO:0000259" key="11">
    <source>
        <dbReference type="PROSITE" id="PS52015"/>
    </source>
</evidence>
<organism evidence="12 13">
    <name type="scientific">Candidatus Sulfotelmatobacter kueseliae</name>
    <dbReference type="NCBI Taxonomy" id="2042962"/>
    <lineage>
        <taxon>Bacteria</taxon>
        <taxon>Pseudomonadati</taxon>
        <taxon>Acidobacteriota</taxon>
        <taxon>Terriglobia</taxon>
        <taxon>Terriglobales</taxon>
        <taxon>Candidatus Korobacteraceae</taxon>
        <taxon>Candidatus Sulfotelmatobacter</taxon>
    </lineage>
</organism>
<keyword evidence="7" id="KW-0653">Protein transport</keyword>
<dbReference type="Pfam" id="PF03544">
    <property type="entry name" value="TonB_C"/>
    <property type="match status" value="1"/>
</dbReference>
<reference evidence="13" key="1">
    <citation type="submission" date="2018-02" db="EMBL/GenBank/DDBJ databases">
        <authorList>
            <person name="Hausmann B."/>
        </authorList>
    </citation>
    <scope>NUCLEOTIDE SEQUENCE [LARGE SCALE GENOMIC DNA]</scope>
    <source>
        <strain evidence="13">Peat soil MAG SbA1</strain>
    </source>
</reference>
<dbReference type="InterPro" id="IPR006260">
    <property type="entry name" value="TonB/TolA_C"/>
</dbReference>
<dbReference type="InterPro" id="IPR037682">
    <property type="entry name" value="TonB_C"/>
</dbReference>
<evidence type="ECO:0000256" key="7">
    <source>
        <dbReference type="ARBA" id="ARBA00022927"/>
    </source>
</evidence>
<dbReference type="PANTHER" id="PTHR33446:SF2">
    <property type="entry name" value="PROTEIN TONB"/>
    <property type="match status" value="1"/>
</dbReference>
<dbReference type="AlphaFoldDB" id="A0A2U3KVH6"/>
<dbReference type="InterPro" id="IPR051045">
    <property type="entry name" value="TonB-dependent_transducer"/>
</dbReference>
<keyword evidence="4" id="KW-1003">Cell membrane</keyword>
<evidence type="ECO:0000256" key="6">
    <source>
        <dbReference type="ARBA" id="ARBA00022692"/>
    </source>
</evidence>
<dbReference type="EMBL" id="OMOD01000144">
    <property type="protein sequence ID" value="SPF43600.1"/>
    <property type="molecule type" value="Genomic_DNA"/>
</dbReference>